<dbReference type="PANTHER" id="PTHR42951:SF4">
    <property type="entry name" value="ACYL-COENZYME A THIOESTERASE MBLAC2"/>
    <property type="match status" value="1"/>
</dbReference>
<dbReference type="InterPro" id="IPR036866">
    <property type="entry name" value="RibonucZ/Hydroxyglut_hydro"/>
</dbReference>
<dbReference type="AlphaFoldDB" id="A0A2K0TR91"/>
<comment type="caution">
    <text evidence="3">The sequence shown here is derived from an EMBL/GenBank/DDBJ whole genome shotgun (WGS) entry which is preliminary data.</text>
</comment>
<dbReference type="CDD" id="cd16276">
    <property type="entry name" value="metallo-hydrolase-like_MBL-fold"/>
    <property type="match status" value="1"/>
</dbReference>
<dbReference type="OrthoDB" id="449487at2759"/>
<evidence type="ECO:0000313" key="3">
    <source>
        <dbReference type="EMBL" id="PNP48038.1"/>
    </source>
</evidence>
<keyword evidence="1" id="KW-0732">Signal</keyword>
<evidence type="ECO:0000313" key="4">
    <source>
        <dbReference type="Proteomes" id="UP000236546"/>
    </source>
</evidence>
<protein>
    <recommendedName>
        <fullName evidence="2">Metallo-beta-lactamase domain-containing protein</fullName>
    </recommendedName>
</protein>
<feature type="domain" description="Metallo-beta-lactamase" evidence="2">
    <location>
        <begin position="70"/>
        <end position="242"/>
    </location>
</feature>
<dbReference type="SUPFAM" id="SSF56281">
    <property type="entry name" value="Metallo-hydrolase/oxidoreductase"/>
    <property type="match status" value="1"/>
</dbReference>
<dbReference type="InterPro" id="IPR050855">
    <property type="entry name" value="NDM-1-like"/>
</dbReference>
<dbReference type="Proteomes" id="UP000236546">
    <property type="component" value="Unassembled WGS sequence"/>
</dbReference>
<accession>A0A2K0TR91</accession>
<name>A0A2K0TR91_9HYPO</name>
<dbReference type="EMBL" id="MTYH01000011">
    <property type="protein sequence ID" value="PNP48038.1"/>
    <property type="molecule type" value="Genomic_DNA"/>
</dbReference>
<feature type="signal peptide" evidence="1">
    <location>
        <begin position="1"/>
        <end position="24"/>
    </location>
</feature>
<sequence length="354" mass="39094">MAQNIRKALLYGAMQLSLAVLSAAHCLVDDSITQRYQPVPSSALPPPLNKDGYAVQYFGDGAYLITDGSGYISLFVATTVGGILVDAPPTIGHKLQWAIGNITSEPLRYLIYSHSHGDHIGGAYLFTKQHNVKTIAHEFTKTELVTAKDPNRPPPDITFAGDYTLHLGNQTLELSWKGLGPIHDPGNIFIWAPRQKILMLVDMVFPGWVPFWGMALTQSTRDYLSIHDQILAYRFDHYIGGHGKSGDRTDVINNRDYIADVLANCRTAILASATNNTEVGVSQIVPPFLAANPNNAWGEFMLYYTRVAELCYNLTTPKWETKLAGQDVFGFSHAFKAVGDMRLEYDVLGPFGVM</sequence>
<evidence type="ECO:0000256" key="1">
    <source>
        <dbReference type="SAM" id="SignalP"/>
    </source>
</evidence>
<dbReference type="PANTHER" id="PTHR42951">
    <property type="entry name" value="METALLO-BETA-LACTAMASE DOMAIN-CONTAINING"/>
    <property type="match status" value="1"/>
</dbReference>
<reference evidence="3 4" key="1">
    <citation type="submission" date="2017-02" db="EMBL/GenBank/DDBJ databases">
        <title>Genomes of Trichoderma spp. with biocontrol activity.</title>
        <authorList>
            <person name="Gardiner D."/>
            <person name="Kazan K."/>
            <person name="Vos C."/>
            <person name="Harvey P."/>
        </authorList>
    </citation>
    <scope>NUCLEOTIDE SEQUENCE [LARGE SCALE GENOMIC DNA]</scope>
    <source>
        <strain evidence="3 4">A5MH</strain>
    </source>
</reference>
<organism evidence="3 4">
    <name type="scientific">Trichoderma gamsii</name>
    <dbReference type="NCBI Taxonomy" id="398673"/>
    <lineage>
        <taxon>Eukaryota</taxon>
        <taxon>Fungi</taxon>
        <taxon>Dikarya</taxon>
        <taxon>Ascomycota</taxon>
        <taxon>Pezizomycotina</taxon>
        <taxon>Sordariomycetes</taxon>
        <taxon>Hypocreomycetidae</taxon>
        <taxon>Hypocreales</taxon>
        <taxon>Hypocreaceae</taxon>
        <taxon>Trichoderma</taxon>
    </lineage>
</organism>
<dbReference type="SMART" id="SM00849">
    <property type="entry name" value="Lactamase_B"/>
    <property type="match status" value="1"/>
</dbReference>
<gene>
    <name evidence="3" type="ORF">TGAMA5MH_00861</name>
</gene>
<proteinExistence type="predicted"/>
<dbReference type="Pfam" id="PF00753">
    <property type="entry name" value="Lactamase_B"/>
    <property type="match status" value="1"/>
</dbReference>
<evidence type="ECO:0000259" key="2">
    <source>
        <dbReference type="SMART" id="SM00849"/>
    </source>
</evidence>
<feature type="chain" id="PRO_5014471684" description="Metallo-beta-lactamase domain-containing protein" evidence="1">
    <location>
        <begin position="25"/>
        <end position="354"/>
    </location>
</feature>
<dbReference type="InterPro" id="IPR001279">
    <property type="entry name" value="Metallo-B-lactamas"/>
</dbReference>
<dbReference type="Gene3D" id="3.60.15.10">
    <property type="entry name" value="Ribonuclease Z/Hydroxyacylglutathione hydrolase-like"/>
    <property type="match status" value="1"/>
</dbReference>